<evidence type="ECO:0000259" key="7">
    <source>
        <dbReference type="Pfam" id="PF07980"/>
    </source>
</evidence>
<dbReference type="RefSeq" id="WP_120272249.1">
    <property type="nucleotide sequence ID" value="NZ_RAPN01000001.1"/>
</dbReference>
<comment type="caution">
    <text evidence="8">The sequence shown here is derived from an EMBL/GenBank/DDBJ whole genome shotgun (WGS) entry which is preliminary data.</text>
</comment>
<dbReference type="AlphaFoldDB" id="A0A419W5Z8"/>
<keyword evidence="9" id="KW-1185">Reference proteome</keyword>
<sequence length="518" mass="58900">MKLINKLNKFKNIYILLLSFLLISSCDSLLDEKPIDVIDAQFLYTTEAGLESGVTGLYNLMRELYYPAGTDAPIQASAFFRIATDLGVARIASSWAYDPNQYNPAAIGPTGKWDQLYLIIERCNALIANAPNIDMDETKKDVLVAQVRAMRGEVYMELYTIYHNIVLKTEPNEDVEYAAAEPADIWALVNSDLDFAISKLDWVVEQGRYGQGVARQLRGNAAMWQEDWQEAADQYDAIVENGTYHLVGVDEVFSGDRNNAESLYTYQFSQELASGNESAGGGATAYASFFNNRYYEAGSGEMVQAVEYGGNAFGWAFPNDYLQSLYDQTNDQRYVTYYYDQSAYVVNNPDSPNFGQPFVSTEDNYRRYHWSLKKFHDENKPATSTDSYQNYIHYRFAETLLFGAEAHWRLGGDTDATALEYINMVRRRAFNNDSSFDYTSISLDSYLEEHAREMAFEHSRWFVLKRLGLLAERVSLYFKVGSNSTNVAGRTMQPYMVNYPIPQSEIELMGTFPQNSGY</sequence>
<feature type="domain" description="RagB/SusD" evidence="7">
    <location>
        <begin position="287"/>
        <end position="518"/>
    </location>
</feature>
<dbReference type="Proteomes" id="UP000283387">
    <property type="component" value="Unassembled WGS sequence"/>
</dbReference>
<evidence type="ECO:0000256" key="2">
    <source>
        <dbReference type="ARBA" id="ARBA00006275"/>
    </source>
</evidence>
<dbReference type="GO" id="GO:0009279">
    <property type="term" value="C:cell outer membrane"/>
    <property type="evidence" value="ECO:0007669"/>
    <property type="project" value="UniProtKB-SubCell"/>
</dbReference>
<keyword evidence="3 6" id="KW-0732">Signal</keyword>
<dbReference type="Pfam" id="PF07980">
    <property type="entry name" value="SusD_RagB"/>
    <property type="match status" value="1"/>
</dbReference>
<dbReference type="InterPro" id="IPR011990">
    <property type="entry name" value="TPR-like_helical_dom_sf"/>
</dbReference>
<evidence type="ECO:0000256" key="1">
    <source>
        <dbReference type="ARBA" id="ARBA00004442"/>
    </source>
</evidence>
<evidence type="ECO:0000313" key="8">
    <source>
        <dbReference type="EMBL" id="RKD90888.1"/>
    </source>
</evidence>
<dbReference type="OrthoDB" id="5694214at2"/>
<dbReference type="InterPro" id="IPR012944">
    <property type="entry name" value="SusD_RagB_dom"/>
</dbReference>
<dbReference type="Gene3D" id="1.25.40.390">
    <property type="match status" value="1"/>
</dbReference>
<comment type="subcellular location">
    <subcellularLocation>
        <location evidence="1">Cell outer membrane</location>
    </subcellularLocation>
</comment>
<proteinExistence type="inferred from homology"/>
<name>A0A419W5Z8_9BACT</name>
<dbReference type="SUPFAM" id="SSF48452">
    <property type="entry name" value="TPR-like"/>
    <property type="match status" value="1"/>
</dbReference>
<evidence type="ECO:0000256" key="5">
    <source>
        <dbReference type="ARBA" id="ARBA00023237"/>
    </source>
</evidence>
<gene>
    <name evidence="8" type="ORF">BC643_1233</name>
</gene>
<keyword evidence="5" id="KW-0998">Cell outer membrane</keyword>
<dbReference type="PROSITE" id="PS51257">
    <property type="entry name" value="PROKAR_LIPOPROTEIN"/>
    <property type="match status" value="1"/>
</dbReference>
<feature type="chain" id="PRO_5019566882" evidence="6">
    <location>
        <begin position="31"/>
        <end position="518"/>
    </location>
</feature>
<keyword evidence="4" id="KW-0472">Membrane</keyword>
<accession>A0A419W5Z8</accession>
<protein>
    <submittedName>
        <fullName evidence="8">Putative outer membrane starch-binding protein</fullName>
    </submittedName>
</protein>
<organism evidence="8 9">
    <name type="scientific">Mangrovibacterium diazotrophicum</name>
    <dbReference type="NCBI Taxonomy" id="1261403"/>
    <lineage>
        <taxon>Bacteria</taxon>
        <taxon>Pseudomonadati</taxon>
        <taxon>Bacteroidota</taxon>
        <taxon>Bacteroidia</taxon>
        <taxon>Marinilabiliales</taxon>
        <taxon>Prolixibacteraceae</taxon>
        <taxon>Mangrovibacterium</taxon>
    </lineage>
</organism>
<comment type="similarity">
    <text evidence="2">Belongs to the SusD family.</text>
</comment>
<evidence type="ECO:0000313" key="9">
    <source>
        <dbReference type="Proteomes" id="UP000283387"/>
    </source>
</evidence>
<reference evidence="8 9" key="1">
    <citation type="submission" date="2018-09" db="EMBL/GenBank/DDBJ databases">
        <title>Genomic Encyclopedia of Archaeal and Bacterial Type Strains, Phase II (KMG-II): from individual species to whole genera.</title>
        <authorList>
            <person name="Goeker M."/>
        </authorList>
    </citation>
    <scope>NUCLEOTIDE SEQUENCE [LARGE SCALE GENOMIC DNA]</scope>
    <source>
        <strain evidence="8 9">DSM 27148</strain>
    </source>
</reference>
<dbReference type="EMBL" id="RAPN01000001">
    <property type="protein sequence ID" value="RKD90888.1"/>
    <property type="molecule type" value="Genomic_DNA"/>
</dbReference>
<evidence type="ECO:0000256" key="4">
    <source>
        <dbReference type="ARBA" id="ARBA00023136"/>
    </source>
</evidence>
<feature type="signal peptide" evidence="6">
    <location>
        <begin position="1"/>
        <end position="30"/>
    </location>
</feature>
<evidence type="ECO:0000256" key="3">
    <source>
        <dbReference type="ARBA" id="ARBA00022729"/>
    </source>
</evidence>
<evidence type="ECO:0000256" key="6">
    <source>
        <dbReference type="SAM" id="SignalP"/>
    </source>
</evidence>